<evidence type="ECO:0000256" key="9">
    <source>
        <dbReference type="SAM" id="MobiDB-lite"/>
    </source>
</evidence>
<dbReference type="SUPFAM" id="SSF52540">
    <property type="entry name" value="P-loop containing nucleoside triphosphate hydrolases"/>
    <property type="match status" value="1"/>
</dbReference>
<feature type="coiled-coil region" evidence="8">
    <location>
        <begin position="3839"/>
        <end position="4224"/>
    </location>
</feature>
<evidence type="ECO:0000256" key="2">
    <source>
        <dbReference type="ARBA" id="ARBA00022741"/>
    </source>
</evidence>
<dbReference type="Gene3D" id="1.20.5.170">
    <property type="match status" value="1"/>
</dbReference>
<dbReference type="SMART" id="SM00129">
    <property type="entry name" value="KISc"/>
    <property type="match status" value="1"/>
</dbReference>
<feature type="coiled-coil region" evidence="8">
    <location>
        <begin position="861"/>
        <end position="1359"/>
    </location>
</feature>
<dbReference type="SUPFAM" id="SSF57997">
    <property type="entry name" value="Tropomyosin"/>
    <property type="match status" value="3"/>
</dbReference>
<dbReference type="GO" id="GO:0007018">
    <property type="term" value="P:microtubule-based movement"/>
    <property type="evidence" value="ECO:0007669"/>
    <property type="project" value="InterPro"/>
</dbReference>
<dbReference type="GO" id="GO:0000278">
    <property type="term" value="P:mitotic cell cycle"/>
    <property type="evidence" value="ECO:0007669"/>
    <property type="project" value="TreeGrafter"/>
</dbReference>
<dbReference type="PROSITE" id="PS00411">
    <property type="entry name" value="KINESIN_MOTOR_1"/>
    <property type="match status" value="1"/>
</dbReference>
<feature type="coiled-coil region" evidence="8">
    <location>
        <begin position="3161"/>
        <end position="3234"/>
    </location>
</feature>
<feature type="coiled-coil region" evidence="8">
    <location>
        <begin position="2947"/>
        <end position="3013"/>
    </location>
</feature>
<feature type="region of interest" description="Disordered" evidence="9">
    <location>
        <begin position="1945"/>
        <end position="1972"/>
    </location>
</feature>
<keyword evidence="6" id="KW-0963">Cytoplasm</keyword>
<keyword evidence="5 7" id="KW-0505">Motor protein</keyword>
<feature type="region of interest" description="Disordered" evidence="9">
    <location>
        <begin position="1"/>
        <end position="67"/>
    </location>
</feature>
<feature type="coiled-coil region" evidence="8">
    <location>
        <begin position="469"/>
        <end position="832"/>
    </location>
</feature>
<feature type="coiled-coil region" evidence="8">
    <location>
        <begin position="3097"/>
        <end position="3124"/>
    </location>
</feature>
<keyword evidence="4 8" id="KW-0175">Coiled coil</keyword>
<feature type="coiled-coil region" evidence="8">
    <location>
        <begin position="3483"/>
        <end position="3521"/>
    </location>
</feature>
<dbReference type="Pfam" id="PF00225">
    <property type="entry name" value="Kinesin"/>
    <property type="match status" value="1"/>
</dbReference>
<feature type="coiled-coil region" evidence="8">
    <location>
        <begin position="1413"/>
        <end position="1896"/>
    </location>
</feature>
<feature type="compositionally biased region" description="Low complexity" evidence="9">
    <location>
        <begin position="1945"/>
        <end position="1959"/>
    </location>
</feature>
<keyword evidence="6" id="KW-0206">Cytoskeleton</keyword>
<dbReference type="InterPro" id="IPR027417">
    <property type="entry name" value="P-loop_NTPase"/>
</dbReference>
<feature type="coiled-coil region" evidence="8">
    <location>
        <begin position="76"/>
        <end position="124"/>
    </location>
</feature>
<feature type="region of interest" description="Disordered" evidence="9">
    <location>
        <begin position="399"/>
        <end position="430"/>
    </location>
</feature>
<feature type="coiled-coil region" evidence="8">
    <location>
        <begin position="2318"/>
        <end position="2371"/>
    </location>
</feature>
<evidence type="ECO:0000256" key="7">
    <source>
        <dbReference type="PROSITE-ProRule" id="PRU00283"/>
    </source>
</evidence>
<feature type="coiled-coil region" evidence="8">
    <location>
        <begin position="4382"/>
        <end position="4448"/>
    </location>
</feature>
<organism evidence="11 12">
    <name type="scientific">Cardiocondyla obscurior</name>
    <dbReference type="NCBI Taxonomy" id="286306"/>
    <lineage>
        <taxon>Eukaryota</taxon>
        <taxon>Metazoa</taxon>
        <taxon>Ecdysozoa</taxon>
        <taxon>Arthropoda</taxon>
        <taxon>Hexapoda</taxon>
        <taxon>Insecta</taxon>
        <taxon>Pterygota</taxon>
        <taxon>Neoptera</taxon>
        <taxon>Endopterygota</taxon>
        <taxon>Hymenoptera</taxon>
        <taxon>Apocrita</taxon>
        <taxon>Aculeata</taxon>
        <taxon>Formicoidea</taxon>
        <taxon>Formicidae</taxon>
        <taxon>Myrmicinae</taxon>
        <taxon>Cardiocondyla</taxon>
    </lineage>
</organism>
<dbReference type="InterPro" id="IPR055167">
    <property type="entry name" value="Rootletin-like_CC"/>
</dbReference>
<name>A0AAW2EDP6_9HYME</name>
<feature type="coiled-coil region" evidence="8">
    <location>
        <begin position="172"/>
        <end position="227"/>
    </location>
</feature>
<evidence type="ECO:0000313" key="11">
    <source>
        <dbReference type="EMBL" id="KAL0100436.1"/>
    </source>
</evidence>
<proteinExistence type="inferred from homology"/>
<keyword evidence="3 7" id="KW-0067">ATP-binding</keyword>
<dbReference type="GO" id="GO:0005874">
    <property type="term" value="C:microtubule"/>
    <property type="evidence" value="ECO:0007669"/>
    <property type="project" value="TreeGrafter"/>
</dbReference>
<dbReference type="InterPro" id="IPR019821">
    <property type="entry name" value="Kinesin_motor_CS"/>
</dbReference>
<feature type="coiled-coil region" evidence="8">
    <location>
        <begin position="2693"/>
        <end position="2741"/>
    </location>
</feature>
<feature type="coiled-coil region" evidence="8">
    <location>
        <begin position="3306"/>
        <end position="3340"/>
    </location>
</feature>
<dbReference type="Proteomes" id="UP001430953">
    <property type="component" value="Unassembled WGS sequence"/>
</dbReference>
<evidence type="ECO:0000256" key="4">
    <source>
        <dbReference type="ARBA" id="ARBA00023054"/>
    </source>
</evidence>
<dbReference type="GO" id="GO:0003777">
    <property type="term" value="F:microtubule motor activity"/>
    <property type="evidence" value="ECO:0007669"/>
    <property type="project" value="InterPro"/>
</dbReference>
<dbReference type="Gene3D" id="6.10.250.3110">
    <property type="match status" value="1"/>
</dbReference>
<feature type="coiled-coil region" evidence="8">
    <location>
        <begin position="2563"/>
        <end position="2669"/>
    </location>
</feature>
<dbReference type="GO" id="GO:0008017">
    <property type="term" value="F:microtubule binding"/>
    <property type="evidence" value="ECO:0007669"/>
    <property type="project" value="InterPro"/>
</dbReference>
<comment type="similarity">
    <text evidence="7">Belongs to the TRAFAC class myosin-kinesin ATPase superfamily. Kinesin family.</text>
</comment>
<evidence type="ECO:0000256" key="3">
    <source>
        <dbReference type="ARBA" id="ARBA00022840"/>
    </source>
</evidence>
<feature type="binding site" evidence="7">
    <location>
        <begin position="2062"/>
        <end position="2069"/>
    </location>
    <ligand>
        <name>ATP</name>
        <dbReference type="ChEBI" id="CHEBI:30616"/>
    </ligand>
</feature>
<dbReference type="PRINTS" id="PR00380">
    <property type="entry name" value="KINESINHEAVY"/>
</dbReference>
<dbReference type="SUPFAM" id="SSF58100">
    <property type="entry name" value="Bacterial hemolysins"/>
    <property type="match status" value="1"/>
</dbReference>
<feature type="coiled-coil region" evidence="8">
    <location>
        <begin position="3425"/>
        <end position="3452"/>
    </location>
</feature>
<evidence type="ECO:0000256" key="1">
    <source>
        <dbReference type="ARBA" id="ARBA00004245"/>
    </source>
</evidence>
<evidence type="ECO:0000256" key="5">
    <source>
        <dbReference type="ARBA" id="ARBA00023175"/>
    </source>
</evidence>
<feature type="coiled-coil region" evidence="8">
    <location>
        <begin position="313"/>
        <end position="368"/>
    </location>
</feature>
<keyword evidence="12" id="KW-1185">Reference proteome</keyword>
<sequence>MPVARRPVSKGTSQLSARGQMDRRRPPFLRASKLKETERSGGNKMDSARSGGAKEDQNSDEDLSPDALIRQNYELRHRLEEETASYKRRLDTYRQAQQHQAALVSRLQAKVLQYKQRCSELENQMTETIPCDSTKPTGATVSSTTVLEAAHQTLRDIREEQIQDMDTALKKLGDERRKCEELLQLNASLKDQLEESHQTNEALTNDLQKLSNDWDILREELAIKEDEWKEEEQAFNEYYISEHNRLLNLWRDVVSVKRLFAEMKSTTERDLSKIRNEIISSSNEMTSACNSTNFTMKLQASTAQPTPSQKVQQQEEEQTMTILKTEITALKQQHATDQHEIRTKDDRIDQLIREIRNLEERCGVSEAAVSQTVRMQEDIEVLESALRDIAHAVIQDAESRDADVKQGSPHIHLSPSGLIQQRSPKRSTRNSTIPVFAESTLNAVRAALQKNQLTIRELQIKSQTNKEQILSMRKQCDTAEENAQMLNKKVVELISELDTCRSQCAQLDQEKDMLQKSFDTVKLEKNALDKNKMELNSTIEALKNNYEKLQKTSNKLQKLCDNLEDEKMYLQNELGRISEEADLKELSLRSEEDRCSKMREELLTLREDLSKAYLAKDMLEQQKLETDGLISQIEKSKGDLELELERILLEKSDVQEILMKMEAMCSNHEQDKQRLQEELKKMVDEKNKLASQCVDQQGDLNSLRKELLQAEQIRLDVESEKVTLNEKIKFLEIEKEKVEMELGQVTRERSDLSNQLSVLARKKETLNEELMRLRQRLEQSNEMNARINRNLKDLVKDNEEKQVLLETNEKEFQRLQEQLASMRMEKEMLEGVLFDTQTNLEATHVKKTQLEKEQKELLIKQESFKGQVTRLTKELENSEKRAQDIKQSLMQQSGDQIAEFQQIISNMKRQSEDNIKKISDEKEQVRISLEKRLQQSLLQMEGEKNEDINQLQQRIEELQQHIENLCKQHEEALLRAENDKQQALLLAHHDQQALIEKIDTIMRELEEEKTVLERVKREASARAEQERNNTNQLRDELNRLKAKLDETKLKASEEKIKLDLKLEELWKERESTQREVEELQVQLHMTEDKVDSLQNQLHDTVRKLKDADNVNETMRKELVDVRRQLADTTYEKEKYNNSNKELREHVKQIESERREQGRTLEESYQKIATLEDTKATMDVERTRLQGQVRDMEREALQLQQQLRFTQDELHKCHENNAQAQNEEKELQARLANEIEERERIQLQLHQVKKQVIDLDNSLEVTRQELGKLRARADEEDERWRSREQELLVRLEDSRCRERKLEDQKHNLEVCLADATQQLQELKARLGGSEGRVRALDAQLSQLEIAKKEVEQKLSSVASTLRRIAGIQMDGSVNMPFKLMSPSRRWSPARAQDHGDSSRDIILDVDPEAVRKGVRLLMQQVAQIERERDDHKTELYSLKKQLKESQENQSNTDVKVNNLLANIRTLQEEKKSIEVKLSQTQTSYQAQLEVLQQKTGECEQLNEKLTTLEIKMSTESEEKSQYEDKLEKMKQELNRLEIEKRNLQKEIRHSDSRVTEMELHRMSLDGDFQRLQMMLQEKDAHIQKLQDRFDTQSRTTAGLEERCTSLKSTIEQLKLSLEKASATESELKSEINLLQHNVMEVTTFSQSNNEKLKQMQKQLSNAENDRRILSERLETTQQNLSKLKHTNQSLIDQNARLQNELANNEVQRSALESQLRLSAWPSEGGATKDEELLRQLQTAQRERSEMRGKVDALNDKIKLLEADKRNLERQLASGKTSARSKSYERPEKAHVELLGTSYSLDNLEHENRELRLKIRKLEAQLAEKEAELIRMKSTYIHSHSLLDTSRDRSGELERIRAAQLQAEKLLEAREQSHRQQVSRLENQIQLLREQLNQEIKRRQLYVLRSSRAGREMQQLRQALGDSLRTVAQDPSLDAVLLEHEARKLDSTLTSSTSLPPSLALPAPPSYRSSTPDQFTMSDSIKVAIKVRPLIKRERDDNLSEQWMTQGNTIVATDAELRKRADGRFEFDHIFGTNARNKDVFDHVVEPIVNAAVNGFNGTVFAYGQTSSGKTYTMMGDSEEPGIIPLTVEHMFKAIANTPGREFLLRVSYLEIYKEKVNDLLGKDSVTDLKIHEDLQGQVFVKCKEEVTNSSDNVLSIMHKGNKNRKMGETNMNERSSRSHTIFRITIESREVGADSDGAIQVSQLNLVDLAGSERSRATGATGERFKEGLHINLSLSTLSLVIKQLSESQDGQKYINFRDSKLTRLLQASLGGNALTAIICAVTPAAVDETQCTLSFACRAKDIKNKPELNEVMSEDILLKRYAKQIDKLQLELEKMKQTTRIPDFEEMEFKIQEKERINQTLEERIKLLQTRIVTSANCMSFKAKEKRRRTWCGTGGYKTNASTFQICANLSPIKEVSPLTLSKRKYSDIMNTSFEIAALTDFELDLLNSEANKDENDSDEDGFITYRKKECVKFMDNVIVHKLSSNDENDSIAFEEIDVPTRTTSCESPGTPKKILRDRISKLANEYLQLQEFTTLEKQIYTEEKFLEYQEKLSKVLHLEKQLENITSDKNAFEEIASDLRKKLTAAETRYTLAEDQLNAQKAELQRIPNLEKKIAQLSAQEIEVQNIPELQKQINILKAEKDGYEHVASELRKKLNEAEQHNILLEDKLTQSMEITEPLIRFSLNNDISPEKHELQCKINDLQDKLTEAELNNNLMKDKLDEQQQRFENLQEEKNKTNLIICEMQSTIKEAQETNSLMTVKLNDLMLEVQKSQDQEKEIAQLKLENHEFKCTIDELQEQLIEAKETISTKENEILEHQENLDKFQQVKENEKVESEQRFNELRDQLKEMKNKFDSQEIYIQKTCCLENQVVTLAVEKTEFKDKITDLEENLRETESMNSSLKCKLNEYEANACKIVASENNLTSENTSQQIIFESEGEEKKVELYNDSIQEELNVHQKKAQKSIEERRKSVENSVIERNKLEDTIRELQVKLKEAEVNNSLMKDKINEQELQLQKNSNMEKEKLAQYHISAKDESDGEQLQKILLNTQVENSKYEKNEQDIDNEYNLNNGDSLKSDDLFITNRLLHEDCAKLSAEIILKNQELDEIKHDVQSLKADIENLQGTIYLLTTENSELTNKLSMKKDESAIQSQQIIDELYARNSKIINEKIDLEINIANLNEQLDTLRSRIPEVTSNEEQIIHKYEKQINALTAKNTELSSNIADKIKELEMLKESKSLLYEHDCTFKNNLIELAEKYEHLTTKNDKLSIDFVNIVEENEVLKQERDILNSKLELSIKNIESISDNDVDQLKTENTLLKTELFELKTNMEALTEKNSKMSSQLIETIEDLDNARKLNSYNDTMHLSTLFNDTNDTMNKSMLDENTETIISNMQEKINHLTHLNRKLSDMKFSTCTQCSHLDEINKGLRMSKVELKTVKRKLNDLQNKFNRESAKSDVLISKAKEDLNLSLCNFSFNASFSENMNVSYAEEKLQSLTGELHILKDEYNKLLDLYQGKCNEIEELQNSTIADKTLIDDVNLLSIKKPSRKTLRLDNIDKNMSDLRNEFARIKEGNESVKSDLIKYITEKESLVSEINTLKTANEQLQQKLSESEQAQITADILKKEIEDVTKKFQELTLKYKEIENAKLLIEAEMESLQDNKAIKEQTINDLRQSRSCLEHELESIKKEKDNIVLAKQEENEEYKKKLELLITTNEELIKDNATISEKFTNYSKESENRLTELNEKISKCTSENDYLKQEMIKLRDIENKFEKMKSEYNSKSQQDKTLADDNKKLKNLLNEISQSIIKEIKSLKPKVDTQDKSVDELFHMFLQTILTKEEEIVKTMRNISDKEKQKLEDEKRQISDEAKRMSLWAKELECEIEKLQKDLSTQETEYKRLKTENARLGQLLEESNRDIEALREKNSLLETDLNNMQIEYNSYSKNGTVNEEAIIMAQKREKQAQETIRNKEAEFQMKLKSEKEAYNKRIEDLACTIESLKTKNMELTGNIEGLEANQTHLKNIIDLKTNEIKKNDQIIQRIQTELDQSTIACNDLNRELEEKEVRITEVKELLKSKCDELMEYKTNLETFIVENKMLKQQINERKANVEQHKVEIESLKMENERKIEEIKDQLNIEELKNIELNKQITELNNKSAASLEEMNTLRDEFATIQRKCATLEKRVRNSTSKIQAEKHIEELQDLNKSLVCNLEGAGNRITELQTLKADLTKQVVVLSAQYDMVCKDNEELKGKLSSFKSIHNDTYTACDKYDDLLQEKNKIALELEAMKVQLSQKNKDVEKYTSEIKVLTEKNEEFDRELEELAGVICRLDAENAKLQDEYNTCVTECNELQDKIKILEKKCENPESHNRTLSNRSCNNECSCAILKSKIRELQSEVVSKNGKIATLELQIRSGSFPYQTKCKELQEHLSAFNNKNNELKAEIKRLQIAITRTSAKECDICKQRFINSKHQSCQTMPNNLLRLCSTSSGTIDDDIRITKLEKEKEIMKDICRARSKTIKELEKKIAEYENLHSINS</sequence>
<dbReference type="GO" id="GO:0005524">
    <property type="term" value="F:ATP binding"/>
    <property type="evidence" value="ECO:0007669"/>
    <property type="project" value="UniProtKB-UniRule"/>
</dbReference>
<evidence type="ECO:0000313" key="12">
    <source>
        <dbReference type="Proteomes" id="UP001430953"/>
    </source>
</evidence>
<dbReference type="PROSITE" id="PS50067">
    <property type="entry name" value="KINESIN_MOTOR_2"/>
    <property type="match status" value="1"/>
</dbReference>
<dbReference type="PANTHER" id="PTHR47968:SF75">
    <property type="entry name" value="CENTROMERE-ASSOCIATED PROTEIN E"/>
    <property type="match status" value="1"/>
</dbReference>
<reference evidence="11 12" key="1">
    <citation type="submission" date="2023-03" db="EMBL/GenBank/DDBJ databases">
        <title>High recombination rates correlate with genetic variation in Cardiocondyla obscurior ants.</title>
        <authorList>
            <person name="Errbii M."/>
        </authorList>
    </citation>
    <scope>NUCLEOTIDE SEQUENCE [LARGE SCALE GENOMIC DNA]</scope>
    <source>
        <strain evidence="11">Alpha-2009</strain>
        <tissue evidence="11">Whole body</tissue>
    </source>
</reference>
<keyword evidence="2 7" id="KW-0547">Nucleotide-binding</keyword>
<evidence type="ECO:0000256" key="8">
    <source>
        <dbReference type="SAM" id="Coils"/>
    </source>
</evidence>
<accession>A0AAW2EDP6</accession>
<dbReference type="FunFam" id="3.40.850.10:FF:000177">
    <property type="entry name" value="Kinesin-like protein"/>
    <property type="match status" value="1"/>
</dbReference>
<dbReference type="InterPro" id="IPR027640">
    <property type="entry name" value="Kinesin-like_fam"/>
</dbReference>
<dbReference type="InterPro" id="IPR036961">
    <property type="entry name" value="Kinesin_motor_dom_sf"/>
</dbReference>
<dbReference type="InterPro" id="IPR001752">
    <property type="entry name" value="Kinesin_motor_dom"/>
</dbReference>
<dbReference type="Gene3D" id="3.40.850.10">
    <property type="entry name" value="Kinesin motor domain"/>
    <property type="match status" value="1"/>
</dbReference>
<feature type="coiled-coil region" evidence="8">
    <location>
        <begin position="4263"/>
        <end position="4353"/>
    </location>
</feature>
<protein>
    <recommendedName>
        <fullName evidence="10">Kinesin motor domain-containing protein</fullName>
    </recommendedName>
</protein>
<dbReference type="EMBL" id="JADYXP020000026">
    <property type="protein sequence ID" value="KAL0100436.1"/>
    <property type="molecule type" value="Genomic_DNA"/>
</dbReference>
<evidence type="ECO:0000256" key="6">
    <source>
        <dbReference type="ARBA" id="ARBA00023212"/>
    </source>
</evidence>
<dbReference type="PANTHER" id="PTHR47968">
    <property type="entry name" value="CENTROMERE PROTEIN E"/>
    <property type="match status" value="1"/>
</dbReference>
<evidence type="ECO:0000259" key="10">
    <source>
        <dbReference type="PROSITE" id="PS50067"/>
    </source>
</evidence>
<comment type="caution">
    <text evidence="11">The sequence shown here is derived from an EMBL/GenBank/DDBJ whole genome shotgun (WGS) entry which is preliminary data.</text>
</comment>
<comment type="subcellular location">
    <subcellularLocation>
        <location evidence="1">Cytoplasm</location>
        <location evidence="1">Cytoskeleton</location>
    </subcellularLocation>
</comment>
<feature type="coiled-coil region" evidence="8">
    <location>
        <begin position="3550"/>
        <end position="3797"/>
    </location>
</feature>
<feature type="domain" description="Kinesin motor" evidence="10">
    <location>
        <begin position="1978"/>
        <end position="2302"/>
    </location>
</feature>
<gene>
    <name evidence="11" type="ORF">PUN28_019642</name>
</gene>
<feature type="coiled-coil region" evidence="8">
    <location>
        <begin position="2773"/>
        <end position="2912"/>
    </location>
</feature>
<dbReference type="Pfam" id="PF15035">
    <property type="entry name" value="Rootletin"/>
    <property type="match status" value="1"/>
</dbReference>